<dbReference type="GO" id="GO:0016491">
    <property type="term" value="F:oxidoreductase activity"/>
    <property type="evidence" value="ECO:0007669"/>
    <property type="project" value="UniProtKB-KW"/>
</dbReference>
<dbReference type="InterPro" id="IPR036291">
    <property type="entry name" value="NAD(P)-bd_dom_sf"/>
</dbReference>
<evidence type="ECO:0000313" key="4">
    <source>
        <dbReference type="Proteomes" id="UP000237846"/>
    </source>
</evidence>
<evidence type="ECO:0000256" key="1">
    <source>
        <dbReference type="ARBA" id="ARBA00023002"/>
    </source>
</evidence>
<dbReference type="AlphaFoldDB" id="A0A2T0PV47"/>
<accession>A0A2T0PV47</accession>
<proteinExistence type="inferred from homology"/>
<sequence>MSSYRTVGTIVLTGATSGIGAAAAGLLTRRTRRLVVHGPEPEHEVKQLIADVREQGDAEVSYIQADFDELAAVDTLATQVGELTDEVDVLINNAGRPGPERRRLSADGNEATLQTNYLAAVLLTELLMPRVLRAAGRVVHVASATHASAVLPLDDINLERHPYSPTTAYARSKLAMIAHAQWLATEAPAPRPSVVSISPGVIATRLLHAMYGPVGEPIEHGARNIVQAALSADVHSGAYLDDGIPTQPSETACDPYFQRELHEVTRKLLHGG</sequence>
<dbReference type="Gene3D" id="3.40.50.720">
    <property type="entry name" value="NAD(P)-binding Rossmann-like Domain"/>
    <property type="match status" value="1"/>
</dbReference>
<dbReference type="EMBL" id="PVZC01000009">
    <property type="protein sequence ID" value="PRX95402.1"/>
    <property type="molecule type" value="Genomic_DNA"/>
</dbReference>
<keyword evidence="4" id="KW-1185">Reference proteome</keyword>
<comment type="caution">
    <text evidence="3">The sequence shown here is derived from an EMBL/GenBank/DDBJ whole genome shotgun (WGS) entry which is preliminary data.</text>
</comment>
<gene>
    <name evidence="3" type="ORF">CLV72_1099</name>
</gene>
<keyword evidence="1" id="KW-0560">Oxidoreductase</keyword>
<dbReference type="SUPFAM" id="SSF51735">
    <property type="entry name" value="NAD(P)-binding Rossmann-fold domains"/>
    <property type="match status" value="1"/>
</dbReference>
<dbReference type="PANTHER" id="PTHR43157:SF31">
    <property type="entry name" value="PHOSPHATIDYLINOSITOL-GLYCAN BIOSYNTHESIS CLASS F PROTEIN"/>
    <property type="match status" value="1"/>
</dbReference>
<dbReference type="PRINTS" id="PR00080">
    <property type="entry name" value="SDRFAMILY"/>
</dbReference>
<organism evidence="3 4">
    <name type="scientific">Allonocardiopsis opalescens</name>
    <dbReference type="NCBI Taxonomy" id="1144618"/>
    <lineage>
        <taxon>Bacteria</taxon>
        <taxon>Bacillati</taxon>
        <taxon>Actinomycetota</taxon>
        <taxon>Actinomycetes</taxon>
        <taxon>Streptosporangiales</taxon>
        <taxon>Allonocardiopsis</taxon>
    </lineage>
</organism>
<dbReference type="PRINTS" id="PR00081">
    <property type="entry name" value="GDHRDH"/>
</dbReference>
<dbReference type="PANTHER" id="PTHR43157">
    <property type="entry name" value="PHOSPHATIDYLINOSITOL-GLYCAN BIOSYNTHESIS CLASS F PROTEIN-RELATED"/>
    <property type="match status" value="1"/>
</dbReference>
<protein>
    <submittedName>
        <fullName evidence="3">NAD(P)-dependent dehydrogenase (Short-subunit alcohol dehydrogenase family)</fullName>
    </submittedName>
</protein>
<dbReference type="Proteomes" id="UP000237846">
    <property type="component" value="Unassembled WGS sequence"/>
</dbReference>
<reference evidence="3 4" key="1">
    <citation type="submission" date="2018-03" db="EMBL/GenBank/DDBJ databases">
        <title>Genomic Encyclopedia of Archaeal and Bacterial Type Strains, Phase II (KMG-II): from individual species to whole genera.</title>
        <authorList>
            <person name="Goeker M."/>
        </authorList>
    </citation>
    <scope>NUCLEOTIDE SEQUENCE [LARGE SCALE GENOMIC DNA]</scope>
    <source>
        <strain evidence="3 4">DSM 45601</strain>
    </source>
</reference>
<evidence type="ECO:0000256" key="2">
    <source>
        <dbReference type="RuleBase" id="RU000363"/>
    </source>
</evidence>
<dbReference type="InterPro" id="IPR002347">
    <property type="entry name" value="SDR_fam"/>
</dbReference>
<dbReference type="RefSeq" id="WP_106251419.1">
    <property type="nucleotide sequence ID" value="NZ_PVZC01000009.1"/>
</dbReference>
<comment type="similarity">
    <text evidence="2">Belongs to the short-chain dehydrogenases/reductases (SDR) family.</text>
</comment>
<name>A0A2T0PV47_9ACTN</name>
<dbReference type="Pfam" id="PF00106">
    <property type="entry name" value="adh_short"/>
    <property type="match status" value="1"/>
</dbReference>
<evidence type="ECO:0000313" key="3">
    <source>
        <dbReference type="EMBL" id="PRX95402.1"/>
    </source>
</evidence>
<dbReference type="OrthoDB" id="4577644at2"/>